<accession>A0A076PU47</accession>
<evidence type="ECO:0000313" key="4">
    <source>
        <dbReference type="Proteomes" id="UP000028782"/>
    </source>
</evidence>
<keyword evidence="2" id="KW-0732">Signal</keyword>
<dbReference type="SUPFAM" id="SSF53850">
    <property type="entry name" value="Periplasmic binding protein-like II"/>
    <property type="match status" value="1"/>
</dbReference>
<dbReference type="PIRSF" id="PIRSF017082">
    <property type="entry name" value="YflP"/>
    <property type="match status" value="1"/>
</dbReference>
<dbReference type="InterPro" id="IPR005064">
    <property type="entry name" value="BUG"/>
</dbReference>
<evidence type="ECO:0000313" key="3">
    <source>
        <dbReference type="EMBL" id="AIJ47280.1"/>
    </source>
</evidence>
<comment type="similarity">
    <text evidence="1">Belongs to the UPF0065 (bug) family.</text>
</comment>
<dbReference type="AlphaFoldDB" id="A0A076PU47"/>
<dbReference type="PANTHER" id="PTHR42928">
    <property type="entry name" value="TRICARBOXYLATE-BINDING PROTEIN"/>
    <property type="match status" value="1"/>
</dbReference>
<dbReference type="CDD" id="cd13578">
    <property type="entry name" value="PBP2_Bug27"/>
    <property type="match status" value="1"/>
</dbReference>
<dbReference type="HOGENOM" id="CLU_045683_0_0_4"/>
<feature type="signal peptide" evidence="2">
    <location>
        <begin position="1"/>
        <end position="21"/>
    </location>
</feature>
<dbReference type="KEGG" id="ctes:O987_15825"/>
<dbReference type="Gene3D" id="3.40.190.10">
    <property type="entry name" value="Periplasmic binding protein-like II"/>
    <property type="match status" value="1"/>
</dbReference>
<feature type="chain" id="PRO_5001716633" evidence="2">
    <location>
        <begin position="22"/>
        <end position="322"/>
    </location>
</feature>
<dbReference type="EMBL" id="CP006704">
    <property type="protein sequence ID" value="AIJ47280.1"/>
    <property type="molecule type" value="Genomic_DNA"/>
</dbReference>
<dbReference type="Gene3D" id="3.40.190.150">
    <property type="entry name" value="Bordetella uptake gene, domain 1"/>
    <property type="match status" value="1"/>
</dbReference>
<dbReference type="PANTHER" id="PTHR42928:SF5">
    <property type="entry name" value="BLR1237 PROTEIN"/>
    <property type="match status" value="1"/>
</dbReference>
<organism evidence="3 4">
    <name type="scientific">Comamonas testosteroni TK102</name>
    <dbReference type="NCBI Taxonomy" id="1392005"/>
    <lineage>
        <taxon>Bacteria</taxon>
        <taxon>Pseudomonadati</taxon>
        <taxon>Pseudomonadota</taxon>
        <taxon>Betaproteobacteria</taxon>
        <taxon>Burkholderiales</taxon>
        <taxon>Comamonadaceae</taxon>
        <taxon>Comamonas</taxon>
    </lineage>
</organism>
<evidence type="ECO:0000256" key="2">
    <source>
        <dbReference type="SAM" id="SignalP"/>
    </source>
</evidence>
<dbReference type="Proteomes" id="UP000028782">
    <property type="component" value="Chromosome"/>
</dbReference>
<name>A0A076PU47_COMTE</name>
<dbReference type="InterPro" id="IPR042100">
    <property type="entry name" value="Bug_dom1"/>
</dbReference>
<sequence>MKSRLLLSLFLTCISITGGHAYSQEWPQVPVKVLVPFDAGSTPDLVARVIGDRLASRLHQAFVVENRSGAAGNIGTDMVAKAEGDGRTIGVSIAGPLGVNALLFRKMPYDTSRDIGLVSIAVSQPSVLVVGSRLSTTDAKQLSALMRDKSKLSFASIGAGSISHLAMAALVAQAGGDAVHVPYRGSGAAVTALLSGEVDMGLLPAAAVMPHVKAGKLRALAVASPSRSPSLPELPTLAQSGLPDIKGDAWIGFIVPAKTPAAIVDALRDQIAQVLAEPAVKDKLRMQYMDPVGNSPEEFRRLLAADVARWKPVVERNKITLD</sequence>
<protein>
    <submittedName>
        <fullName evidence="3">ABC transporter substrate-binding protein</fullName>
    </submittedName>
</protein>
<proteinExistence type="inferred from homology"/>
<evidence type="ECO:0000256" key="1">
    <source>
        <dbReference type="ARBA" id="ARBA00006987"/>
    </source>
</evidence>
<reference evidence="3 4" key="1">
    <citation type="journal article" date="2014" name="Genome Announc.">
        <title>Complete Genome Sequence of Polychlorinated Biphenyl Degrader Comamonas testosteroni TK102 (NBRC 109938).</title>
        <authorList>
            <person name="Fukuda K."/>
            <person name="Hosoyama A."/>
            <person name="Tsuchikane K."/>
            <person name="Ohji S."/>
            <person name="Yamazoe A."/>
            <person name="Fujita N."/>
            <person name="Shintani M."/>
            <person name="Kimbara K."/>
        </authorList>
    </citation>
    <scope>NUCLEOTIDE SEQUENCE [LARGE SCALE GENOMIC DNA]</scope>
    <source>
        <strain evidence="3">TK102</strain>
    </source>
</reference>
<gene>
    <name evidence="3" type="ORF">O987_15825</name>
</gene>
<dbReference type="Pfam" id="PF03401">
    <property type="entry name" value="TctC"/>
    <property type="match status" value="1"/>
</dbReference>